<keyword evidence="1 5" id="KW-0479">Metal-binding</keyword>
<feature type="zinc finger region" description="C3H1-type" evidence="5">
    <location>
        <begin position="577"/>
        <end position="608"/>
    </location>
</feature>
<accession>A0A3Q1HVB7</accession>
<dbReference type="SUPFAM" id="SSF48452">
    <property type="entry name" value="TPR-like"/>
    <property type="match status" value="1"/>
</dbReference>
<dbReference type="SUPFAM" id="SSF57667">
    <property type="entry name" value="beta-beta-alpha zinc fingers"/>
    <property type="match status" value="1"/>
</dbReference>
<dbReference type="InterPro" id="IPR036236">
    <property type="entry name" value="Znf_C2H2_sf"/>
</dbReference>
<feature type="region of interest" description="Disordered" evidence="6">
    <location>
        <begin position="763"/>
        <end position="794"/>
    </location>
</feature>
<reference evidence="8" key="1">
    <citation type="submission" date="2021-04" db="EMBL/GenBank/DDBJ databases">
        <authorList>
            <consortium name="Wellcome Sanger Institute Data Sharing"/>
        </authorList>
    </citation>
    <scope>NUCLEOTIDE SEQUENCE [LARGE SCALE GENOMIC DNA]</scope>
</reference>
<evidence type="ECO:0000313" key="9">
    <source>
        <dbReference type="Proteomes" id="UP000265040"/>
    </source>
</evidence>
<dbReference type="InterPro" id="IPR036855">
    <property type="entry name" value="Znf_CCCH_sf"/>
</dbReference>
<dbReference type="InterPro" id="IPR011990">
    <property type="entry name" value="TPR-like_helical_dom_sf"/>
</dbReference>
<dbReference type="PANTHER" id="PTHR14928">
    <property type="entry name" value="MICRO-RNA BINDING ZINC FINGER CCCH DOMAIN-CONTAINING PROTEIN 7"/>
    <property type="match status" value="1"/>
</dbReference>
<dbReference type="SMART" id="SM00028">
    <property type="entry name" value="TPR"/>
    <property type="match status" value="2"/>
</dbReference>
<dbReference type="InterPro" id="IPR000571">
    <property type="entry name" value="Znf_CCCH"/>
</dbReference>
<evidence type="ECO:0000259" key="7">
    <source>
        <dbReference type="PROSITE" id="PS50103"/>
    </source>
</evidence>
<protein>
    <recommendedName>
        <fullName evidence="7">C3H1-type domain-containing protein</fullName>
    </recommendedName>
</protein>
<organism evidence="8 9">
    <name type="scientific">Anabas testudineus</name>
    <name type="common">Climbing perch</name>
    <name type="synonym">Anthias testudineus</name>
    <dbReference type="NCBI Taxonomy" id="64144"/>
    <lineage>
        <taxon>Eukaryota</taxon>
        <taxon>Metazoa</taxon>
        <taxon>Chordata</taxon>
        <taxon>Craniata</taxon>
        <taxon>Vertebrata</taxon>
        <taxon>Euteleostomi</taxon>
        <taxon>Actinopterygii</taxon>
        <taxon>Neopterygii</taxon>
        <taxon>Teleostei</taxon>
        <taxon>Neoteleostei</taxon>
        <taxon>Acanthomorphata</taxon>
        <taxon>Anabantaria</taxon>
        <taxon>Anabantiformes</taxon>
        <taxon>Anabantoidei</taxon>
        <taxon>Anabantidae</taxon>
        <taxon>Anabas</taxon>
    </lineage>
</organism>
<dbReference type="InterPro" id="IPR022755">
    <property type="entry name" value="Znf_C2H2_jaz"/>
</dbReference>
<evidence type="ECO:0000256" key="4">
    <source>
        <dbReference type="PROSITE-ProRule" id="PRU00339"/>
    </source>
</evidence>
<evidence type="ECO:0000256" key="6">
    <source>
        <dbReference type="SAM" id="MobiDB-lite"/>
    </source>
</evidence>
<keyword evidence="2 5" id="KW-0863">Zinc-finger</keyword>
<feature type="zinc finger region" description="C3H1-type" evidence="5">
    <location>
        <begin position="872"/>
        <end position="895"/>
    </location>
</feature>
<dbReference type="Proteomes" id="UP000265040">
    <property type="component" value="Chromosome 8"/>
</dbReference>
<evidence type="ECO:0000256" key="5">
    <source>
        <dbReference type="PROSITE-ProRule" id="PRU00723"/>
    </source>
</evidence>
<sequence>MDPDRQKRKEEISKALTFIQSSLAYPEPEEYQDFLTQLVSNLLDEGNALFRDKEWEPAAREFSEGLNVSGYAAGEDIQIPEVLVESLYVNRAAAYHSLGEYEQGVRDCNRALELCKESHRALYRKALCLKELGKYKEAYNCTTDCMLISRLDKQVNELAQELAIHLGLKNRKPYVAAKDEVLIRRGLTNGNLTSESTEGSGAPLGNGVNPLSNLVPVIFPSTPQSTVTSTLSSSHQPAVSSVADRVDTLDDSELMGDDLDSLLDCFPAEQEPVETQIPAAFLVPSSTSTHTVSSVLPAPTPQLPPAFFNSSVSQLNCLDSFSGGTSKLDSLDLLISQGLNALDNFSTGIRGEARAPDLGLTSTAMDTLDGLDSLDDFLDTTPSAAAAAAAKKVNESKTELETGEKSLDDLLDELDPVEMVSNAGGLGGDALKIGVTALDQLDSLDALDSFPSVKCVGAALSAVSIGRTGLGSLSDFSSAAFPGSYSAAAPVIRSAKNNYKEKNNQAPLAASNALSSTHEFLQACSACFPREGQGIYTYVHKPDLPHTCKRDILLCRRKDVYSEWTRVRPMPVNMSFKGPFVLCRELLKSGDLGLCKYGEKCTFAYNQLEIDVWTEERKGTLNRNLLFESDPVNSIIHLLQEHKGAFVFLCQECFDNKPTIISKRCRDDPTICNNLDACHTFDANKCLVFVVSAHNVTYKKVRPLSVMCQLDLCRQEIRYGCQRGDNCHFAHSCIELKTWRVQQHTGISHEEIVKVSTKYYENQGQNSSKQKGNKLSSGGGGNKPKGGDVFGGGGRARATGKSLNMKMKFACAQCWRDGLISEPDKALKYCTAKARHAWTKDRRVLLVKSLERSKWVQVRPLPQTKNPLQYDICTQMLDKKKCNYHGNCTFAHSQEEKEMWMYMKNNELFDMQQMYNLWLASLNHTRQADEAVLSQPAPEDKYIAMPTDYAELMSDFYCRLCGKHSNSERQWQQHISSEKHKDRVFSCEGEEEALMWSYRFPGKCFELCPKLDGGCPDGVSCDYAHSVEELQEWKERRDFLQHKLAKAREDMLVMPDESDFGKYNFLLQD</sequence>
<dbReference type="Gene3D" id="1.25.40.10">
    <property type="entry name" value="Tetratricopeptide repeat domain"/>
    <property type="match status" value="1"/>
</dbReference>
<dbReference type="SUPFAM" id="SSF90229">
    <property type="entry name" value="CCCH zinc finger"/>
    <property type="match status" value="1"/>
</dbReference>
<dbReference type="AlphaFoldDB" id="A0A3Q1HVB7"/>
<dbReference type="GO" id="GO:0035196">
    <property type="term" value="P:miRNA processing"/>
    <property type="evidence" value="ECO:0007669"/>
    <property type="project" value="TreeGrafter"/>
</dbReference>
<dbReference type="PROSITE" id="PS50103">
    <property type="entry name" value="ZF_C3H1"/>
    <property type="match status" value="3"/>
</dbReference>
<dbReference type="GO" id="GO:0035198">
    <property type="term" value="F:miRNA binding"/>
    <property type="evidence" value="ECO:0007669"/>
    <property type="project" value="InterPro"/>
</dbReference>
<keyword evidence="3 5" id="KW-0862">Zinc</keyword>
<dbReference type="InterPro" id="IPR039691">
    <property type="entry name" value="ZC3H7A/B"/>
</dbReference>
<evidence type="ECO:0000256" key="3">
    <source>
        <dbReference type="ARBA" id="ARBA00022833"/>
    </source>
</evidence>
<dbReference type="GO" id="GO:0008270">
    <property type="term" value="F:zinc ion binding"/>
    <property type="evidence" value="ECO:0007669"/>
    <property type="project" value="UniProtKB-KW"/>
</dbReference>
<feature type="repeat" description="TPR" evidence="4">
    <location>
        <begin position="85"/>
        <end position="118"/>
    </location>
</feature>
<dbReference type="PROSITE" id="PS50005">
    <property type="entry name" value="TPR"/>
    <property type="match status" value="1"/>
</dbReference>
<keyword evidence="4" id="KW-0802">TPR repeat</keyword>
<feature type="compositionally biased region" description="Low complexity" evidence="6">
    <location>
        <begin position="766"/>
        <end position="776"/>
    </location>
</feature>
<evidence type="ECO:0000313" key="8">
    <source>
        <dbReference type="Ensembl" id="ENSATEP00000011319.1"/>
    </source>
</evidence>
<dbReference type="OMA" id="QWQRHIS"/>
<keyword evidence="9" id="KW-1185">Reference proteome</keyword>
<name>A0A3Q1HVB7_ANATE</name>
<dbReference type="InterPro" id="IPR019734">
    <property type="entry name" value="TPR_rpt"/>
</dbReference>
<dbReference type="Ensembl" id="ENSATET00000011506.3">
    <property type="protein sequence ID" value="ENSATEP00000011319.1"/>
    <property type="gene ID" value="ENSATEG00000007908.3"/>
</dbReference>
<dbReference type="InParanoid" id="A0A3Q1HVB7"/>
<reference evidence="8" key="3">
    <citation type="submission" date="2025-09" db="UniProtKB">
        <authorList>
            <consortium name="Ensembl"/>
        </authorList>
    </citation>
    <scope>IDENTIFICATION</scope>
</reference>
<feature type="zinc finger region" description="C3H1-type" evidence="5">
    <location>
        <begin position="712"/>
        <end position="734"/>
    </location>
</feature>
<feature type="domain" description="C3H1-type" evidence="7">
    <location>
        <begin position="577"/>
        <end position="608"/>
    </location>
</feature>
<dbReference type="GeneTree" id="ENSGT00390000018542"/>
<dbReference type="Pfam" id="PF13181">
    <property type="entry name" value="TPR_8"/>
    <property type="match status" value="1"/>
</dbReference>
<dbReference type="PANTHER" id="PTHR14928:SF6">
    <property type="entry name" value="ZINC FINGER CCCH DOMAIN-CONTAINING PROTEIN 7B"/>
    <property type="match status" value="1"/>
</dbReference>
<feature type="domain" description="C3H1-type" evidence="7">
    <location>
        <begin position="712"/>
        <end position="734"/>
    </location>
</feature>
<proteinExistence type="predicted"/>
<reference evidence="8" key="2">
    <citation type="submission" date="2025-08" db="UniProtKB">
        <authorList>
            <consortium name="Ensembl"/>
        </authorList>
    </citation>
    <scope>IDENTIFICATION</scope>
</reference>
<dbReference type="OrthoDB" id="433738at2759"/>
<dbReference type="Pfam" id="PF12171">
    <property type="entry name" value="zf-C2H2_jaz"/>
    <property type="match status" value="1"/>
</dbReference>
<gene>
    <name evidence="8" type="primary">ZC3H7B</name>
</gene>
<evidence type="ECO:0000256" key="1">
    <source>
        <dbReference type="ARBA" id="ARBA00022723"/>
    </source>
</evidence>
<evidence type="ECO:0000256" key="2">
    <source>
        <dbReference type="ARBA" id="ARBA00022771"/>
    </source>
</evidence>
<feature type="compositionally biased region" description="Gly residues" evidence="6">
    <location>
        <begin position="777"/>
        <end position="794"/>
    </location>
</feature>
<dbReference type="Gene3D" id="3.30.160.60">
    <property type="entry name" value="Classic Zinc Finger"/>
    <property type="match status" value="1"/>
</dbReference>
<feature type="domain" description="C3H1-type" evidence="7">
    <location>
        <begin position="872"/>
        <end position="895"/>
    </location>
</feature>